<dbReference type="STRING" id="555088.DealDRAFT_2110"/>
<gene>
    <name evidence="3" type="ORF">DealDRAFT_2110</name>
</gene>
<reference evidence="3 4" key="1">
    <citation type="submission" date="2009-02" db="EMBL/GenBank/DDBJ databases">
        <title>Sequencing of the draft genome and assembly of Dethiobacter alkaliphilus AHT 1.</title>
        <authorList>
            <consortium name="US DOE Joint Genome Institute (JGI-PGF)"/>
            <person name="Lucas S."/>
            <person name="Copeland A."/>
            <person name="Lapidus A."/>
            <person name="Glavina del Rio T."/>
            <person name="Dalin E."/>
            <person name="Tice H."/>
            <person name="Bruce D."/>
            <person name="Goodwin L."/>
            <person name="Pitluck S."/>
            <person name="Larimer F."/>
            <person name="Land M.L."/>
            <person name="Hauser L."/>
            <person name="Muyzer G."/>
        </authorList>
    </citation>
    <scope>NUCLEOTIDE SEQUENCE [LARGE SCALE GENOMIC DNA]</scope>
    <source>
        <strain evidence="3 4">AHT 1</strain>
    </source>
</reference>
<feature type="chain" id="PRO_5038629242" description="DUF4352 domain-containing protein" evidence="2">
    <location>
        <begin position="24"/>
        <end position="201"/>
    </location>
</feature>
<organism evidence="3 4">
    <name type="scientific">Dethiobacter alkaliphilus AHT 1</name>
    <dbReference type="NCBI Taxonomy" id="555088"/>
    <lineage>
        <taxon>Bacteria</taxon>
        <taxon>Bacillati</taxon>
        <taxon>Bacillota</taxon>
        <taxon>Dethiobacteria</taxon>
        <taxon>Dethiobacterales</taxon>
        <taxon>Dethiobacteraceae</taxon>
        <taxon>Dethiobacter</taxon>
    </lineage>
</organism>
<evidence type="ECO:0000313" key="4">
    <source>
        <dbReference type="Proteomes" id="UP000006443"/>
    </source>
</evidence>
<comment type="caution">
    <text evidence="3">The sequence shown here is derived from an EMBL/GenBank/DDBJ whole genome shotgun (WGS) entry which is preliminary data.</text>
</comment>
<evidence type="ECO:0000256" key="2">
    <source>
        <dbReference type="SAM" id="SignalP"/>
    </source>
</evidence>
<dbReference type="eggNOG" id="ENOG50324UD">
    <property type="taxonomic scope" value="Bacteria"/>
</dbReference>
<dbReference type="PROSITE" id="PS51257">
    <property type="entry name" value="PROKAR_LIPOPROTEIN"/>
    <property type="match status" value="1"/>
</dbReference>
<dbReference type="OrthoDB" id="2112149at2"/>
<feature type="signal peptide" evidence="2">
    <location>
        <begin position="1"/>
        <end position="23"/>
    </location>
</feature>
<feature type="compositionally biased region" description="Basic and acidic residues" evidence="1">
    <location>
        <begin position="30"/>
        <end position="39"/>
    </location>
</feature>
<dbReference type="Proteomes" id="UP000006443">
    <property type="component" value="Unassembled WGS sequence"/>
</dbReference>
<protein>
    <recommendedName>
        <fullName evidence="5">DUF4352 domain-containing protein</fullName>
    </recommendedName>
</protein>
<keyword evidence="2" id="KW-0732">Signal</keyword>
<evidence type="ECO:0000313" key="3">
    <source>
        <dbReference type="EMBL" id="EEG77075.1"/>
    </source>
</evidence>
<keyword evidence="4" id="KW-1185">Reference proteome</keyword>
<evidence type="ECO:0008006" key="5">
    <source>
        <dbReference type="Google" id="ProtNLM"/>
    </source>
</evidence>
<feature type="region of interest" description="Disordered" evidence="1">
    <location>
        <begin position="27"/>
        <end position="55"/>
    </location>
</feature>
<dbReference type="EMBL" id="ACJM01000010">
    <property type="protein sequence ID" value="EEG77075.1"/>
    <property type="molecule type" value="Genomic_DNA"/>
</dbReference>
<dbReference type="AlphaFoldDB" id="C0GI01"/>
<dbReference type="RefSeq" id="WP_008517246.1">
    <property type="nucleotide sequence ID" value="NZ_ACJM01000010.1"/>
</dbReference>
<sequence length="201" mass="22436">MKKWFIGVVLVVLLVLVSGCGGAQDAVGEGMREQPDPKTEQQPIEPAADTTSPDGDIEQVEYDLDIVEEWNGLKTEILGLGIASGVESAWQEEDNSDVVYVKFRIENTRDDGAGHFTTYPDQATLITSTGEQLEADMFESDNIGGDLYEGVIKDGIVFWVLERGAPFDISWVRLKWNSYDEAEDVDFDKWATDHDVRIEIE</sequence>
<proteinExistence type="predicted"/>
<evidence type="ECO:0000256" key="1">
    <source>
        <dbReference type="SAM" id="MobiDB-lite"/>
    </source>
</evidence>
<name>C0GI01_DETAL</name>
<accession>C0GI01</accession>